<dbReference type="Pfam" id="PF04824">
    <property type="entry name" value="Rad21_Rec8"/>
    <property type="match status" value="1"/>
</dbReference>
<feature type="region of interest" description="Disordered" evidence="4">
    <location>
        <begin position="653"/>
        <end position="672"/>
    </location>
</feature>
<protein>
    <recommendedName>
        <fullName evidence="9">Cohesin subunit rad21</fullName>
    </recommendedName>
</protein>
<evidence type="ECO:0000256" key="2">
    <source>
        <dbReference type="ARBA" id="ARBA00009870"/>
    </source>
</evidence>
<accession>A0A8H5D6Z5</accession>
<keyword evidence="3" id="KW-0539">Nucleus</keyword>
<dbReference type="GO" id="GO:0003682">
    <property type="term" value="F:chromatin binding"/>
    <property type="evidence" value="ECO:0007669"/>
    <property type="project" value="TreeGrafter"/>
</dbReference>
<dbReference type="InterPro" id="IPR036390">
    <property type="entry name" value="WH_DNA-bd_sf"/>
</dbReference>
<evidence type="ECO:0000256" key="1">
    <source>
        <dbReference type="ARBA" id="ARBA00004123"/>
    </source>
</evidence>
<evidence type="ECO:0000256" key="3">
    <source>
        <dbReference type="ARBA" id="ARBA00023242"/>
    </source>
</evidence>
<evidence type="ECO:0008006" key="9">
    <source>
        <dbReference type="Google" id="ProtNLM"/>
    </source>
</evidence>
<dbReference type="GO" id="GO:1990414">
    <property type="term" value="P:replication-born double-strand break repair via sister chromatid exchange"/>
    <property type="evidence" value="ECO:0007669"/>
    <property type="project" value="TreeGrafter"/>
</dbReference>
<feature type="compositionally biased region" description="Pro residues" evidence="4">
    <location>
        <begin position="301"/>
        <end position="323"/>
    </location>
</feature>
<evidence type="ECO:0000313" key="7">
    <source>
        <dbReference type="EMBL" id="KAF5354710.1"/>
    </source>
</evidence>
<comment type="similarity">
    <text evidence="2">Belongs to the rad21 family.</text>
</comment>
<dbReference type="PANTHER" id="PTHR12585">
    <property type="entry name" value="SCC1 / RAD21 FAMILY MEMBER"/>
    <property type="match status" value="1"/>
</dbReference>
<dbReference type="SUPFAM" id="SSF46785">
    <property type="entry name" value="Winged helix' DNA-binding domain"/>
    <property type="match status" value="1"/>
</dbReference>
<organism evidence="7 8">
    <name type="scientific">Leucocoprinus leucothites</name>
    <dbReference type="NCBI Taxonomy" id="201217"/>
    <lineage>
        <taxon>Eukaryota</taxon>
        <taxon>Fungi</taxon>
        <taxon>Dikarya</taxon>
        <taxon>Basidiomycota</taxon>
        <taxon>Agaricomycotina</taxon>
        <taxon>Agaricomycetes</taxon>
        <taxon>Agaricomycetidae</taxon>
        <taxon>Agaricales</taxon>
        <taxon>Agaricineae</taxon>
        <taxon>Agaricaceae</taxon>
        <taxon>Leucocoprinus</taxon>
    </lineage>
</organism>
<dbReference type="GO" id="GO:0007064">
    <property type="term" value="P:mitotic sister chromatid cohesion"/>
    <property type="evidence" value="ECO:0007669"/>
    <property type="project" value="TreeGrafter"/>
</dbReference>
<dbReference type="InterPro" id="IPR006910">
    <property type="entry name" value="Rad21_Rec8_N"/>
</dbReference>
<dbReference type="GO" id="GO:0030892">
    <property type="term" value="C:mitotic cohesin complex"/>
    <property type="evidence" value="ECO:0007669"/>
    <property type="project" value="TreeGrafter"/>
</dbReference>
<dbReference type="OrthoDB" id="10071381at2759"/>
<dbReference type="Gene3D" id="1.10.10.580">
    <property type="entry name" value="Structural maintenance of chromosome 1. Chain E"/>
    <property type="match status" value="1"/>
</dbReference>
<dbReference type="AlphaFoldDB" id="A0A8H5D6Z5"/>
<feature type="region of interest" description="Disordered" evidence="4">
    <location>
        <begin position="426"/>
        <end position="472"/>
    </location>
</feature>
<feature type="domain" description="Rad21/Rec8-like protein C-terminal eukaryotic" evidence="5">
    <location>
        <begin position="604"/>
        <end position="655"/>
    </location>
</feature>
<evidence type="ECO:0000256" key="4">
    <source>
        <dbReference type="SAM" id="MobiDB-lite"/>
    </source>
</evidence>
<dbReference type="PANTHER" id="PTHR12585:SF69">
    <property type="entry name" value="FI11703P"/>
    <property type="match status" value="1"/>
</dbReference>
<comment type="subcellular location">
    <subcellularLocation>
        <location evidence="1">Nucleus</location>
    </subcellularLocation>
</comment>
<feature type="region of interest" description="Disordered" evidence="4">
    <location>
        <begin position="274"/>
        <end position="332"/>
    </location>
</feature>
<reference evidence="7 8" key="1">
    <citation type="journal article" date="2020" name="ISME J.">
        <title>Uncovering the hidden diversity of litter-decomposition mechanisms in mushroom-forming fungi.</title>
        <authorList>
            <person name="Floudas D."/>
            <person name="Bentzer J."/>
            <person name="Ahren D."/>
            <person name="Johansson T."/>
            <person name="Persson P."/>
            <person name="Tunlid A."/>
        </authorList>
    </citation>
    <scope>NUCLEOTIDE SEQUENCE [LARGE SCALE GENOMIC DNA]</scope>
    <source>
        <strain evidence="7 8">CBS 146.42</strain>
    </source>
</reference>
<evidence type="ECO:0000259" key="6">
    <source>
        <dbReference type="Pfam" id="PF04825"/>
    </source>
</evidence>
<feature type="compositionally biased region" description="Polar residues" evidence="4">
    <location>
        <begin position="656"/>
        <end position="672"/>
    </location>
</feature>
<feature type="compositionally biased region" description="Basic and acidic residues" evidence="4">
    <location>
        <begin position="196"/>
        <end position="207"/>
    </location>
</feature>
<proteinExistence type="inferred from homology"/>
<keyword evidence="8" id="KW-1185">Reference proteome</keyword>
<dbReference type="InterPro" id="IPR039781">
    <property type="entry name" value="Rad21/Rec8-like"/>
</dbReference>
<name>A0A8H5D6Z5_9AGAR</name>
<dbReference type="InterPro" id="IPR023093">
    <property type="entry name" value="ScpA-like_C"/>
</dbReference>
<dbReference type="GO" id="GO:0005634">
    <property type="term" value="C:nucleus"/>
    <property type="evidence" value="ECO:0007669"/>
    <property type="project" value="UniProtKB-SubCell"/>
</dbReference>
<evidence type="ECO:0000313" key="8">
    <source>
        <dbReference type="Proteomes" id="UP000559027"/>
    </source>
</evidence>
<dbReference type="EMBL" id="JAACJO010000008">
    <property type="protein sequence ID" value="KAF5354710.1"/>
    <property type="molecule type" value="Genomic_DNA"/>
</dbReference>
<feature type="region of interest" description="Disordered" evidence="4">
    <location>
        <begin position="187"/>
        <end position="207"/>
    </location>
</feature>
<dbReference type="InterPro" id="IPR006909">
    <property type="entry name" value="Rad21/Rec8_C_eu"/>
</dbReference>
<evidence type="ECO:0000259" key="5">
    <source>
        <dbReference type="Pfam" id="PF04824"/>
    </source>
</evidence>
<dbReference type="Pfam" id="PF04825">
    <property type="entry name" value="Rad21_Rec8_N"/>
    <property type="match status" value="1"/>
</dbReference>
<gene>
    <name evidence="7" type="ORF">D9756_005215</name>
</gene>
<dbReference type="Proteomes" id="UP000559027">
    <property type="component" value="Unassembled WGS sequence"/>
</dbReference>
<comment type="caution">
    <text evidence="7">The sequence shown here is derived from an EMBL/GenBank/DDBJ whole genome shotgun (WGS) entry which is preliminary data.</text>
</comment>
<sequence>MFYSETILSRRGPLGKVWLAAHMERKLSKTQTLQTDIEESVDAIMGQEIEVMALRLSGQLLLGVVRIYSRKAKYLLDDCNEALLKIKMAFRPGVVDMTEDQLVVNKTAITLQTTNLDLDLLLPDVNWGVDLDDRALQMTGQHQARVDDITLRTADDFQRFDAIDAFDLGPADGIGSQDFNDLDLGINWGDEPQASSEKEDNDERMSIDDSIGVGRDAASRAESVGSHLLGEKHTLDIDLMSHMSGSRAPSEHPFGGDMDVDMAGVDLGDFGIGFDEPMAIEPTEKTPEETRSLSRASSPLSEPPATPPPEAQLPGIEEPPPTVRPKRKMKEKKQIIDEVTEFPETVNGRGRGAFGPPVAQDVSDIITEQQYLPRSATVMRLREIRDDPLAHFLPVKHTPNGSFFYAAPPGLAPELANLFMRPLRQNTAQKRQGPPVDKSPNKRARLGAQDEVDENELEQARRAGSMAPSLALGSDVMDRNGVSLDNHFDGGQQFVDDLQLEPKDPEAVPVQLDLDRAPSAAPSELTQLSTPGPDEVFPDENEETYASVECPIATFDSRPANTQTQTQNEIDETVDEGKGYSRNTVKAVTLVRKELEVEEGRPEKALSFRQMADKATRRAASSFFFELLVLGTRDCVQLKQSSPFENIEVRAKPKLWTQNSQGPLESQEPSMV</sequence>
<feature type="domain" description="Rad21/Rec8-like protein N-terminal" evidence="6">
    <location>
        <begin position="1"/>
        <end position="101"/>
    </location>
</feature>
<feature type="compositionally biased region" description="Basic and acidic residues" evidence="4">
    <location>
        <begin position="282"/>
        <end position="292"/>
    </location>
</feature>